<keyword evidence="4" id="KW-0804">Transcription</keyword>
<dbReference type="InterPro" id="IPR036271">
    <property type="entry name" value="Tet_transcr_reg_TetR-rel_C_sf"/>
</dbReference>
<dbReference type="InterPro" id="IPR041586">
    <property type="entry name" value="PsrA_TetR_C"/>
</dbReference>
<feature type="DNA-binding region" description="H-T-H motif" evidence="5">
    <location>
        <begin position="33"/>
        <end position="52"/>
    </location>
</feature>
<dbReference type="PROSITE" id="PS01081">
    <property type="entry name" value="HTH_TETR_1"/>
    <property type="match status" value="1"/>
</dbReference>
<name>A0A809S0H2_9PROT</name>
<evidence type="ECO:0000259" key="6">
    <source>
        <dbReference type="PROSITE" id="PS50977"/>
    </source>
</evidence>
<dbReference type="EMBL" id="AP021857">
    <property type="protein sequence ID" value="BBO21916.1"/>
    <property type="molecule type" value="Genomic_DNA"/>
</dbReference>
<dbReference type="InterPro" id="IPR023772">
    <property type="entry name" value="DNA-bd_HTH_TetR-type_CS"/>
</dbReference>
<evidence type="ECO:0000256" key="4">
    <source>
        <dbReference type="ARBA" id="ARBA00023163"/>
    </source>
</evidence>
<organism evidence="7 8">
    <name type="scientific">Candidatus Desulfobacillus denitrificans</name>
    <dbReference type="NCBI Taxonomy" id="2608985"/>
    <lineage>
        <taxon>Bacteria</taxon>
        <taxon>Pseudomonadati</taxon>
        <taxon>Pseudomonadota</taxon>
        <taxon>Betaproteobacteria</taxon>
        <taxon>Candidatus Desulfobacillus</taxon>
    </lineage>
</organism>
<evidence type="ECO:0000256" key="1">
    <source>
        <dbReference type="ARBA" id="ARBA00022491"/>
    </source>
</evidence>
<dbReference type="AlphaFoldDB" id="A0A809S0H2"/>
<dbReference type="InterPro" id="IPR009057">
    <property type="entry name" value="Homeodomain-like_sf"/>
</dbReference>
<dbReference type="Gene3D" id="1.10.357.10">
    <property type="entry name" value="Tetracycline Repressor, domain 2"/>
    <property type="match status" value="1"/>
</dbReference>
<gene>
    <name evidence="7" type="ORF">DSYM_26150</name>
</gene>
<keyword evidence="1" id="KW-0678">Repressor</keyword>
<dbReference type="InterPro" id="IPR001647">
    <property type="entry name" value="HTH_TetR"/>
</dbReference>
<dbReference type="SUPFAM" id="SSF48498">
    <property type="entry name" value="Tetracyclin repressor-like, C-terminal domain"/>
    <property type="match status" value="1"/>
</dbReference>
<protein>
    <submittedName>
        <fullName evidence="7">TetR/AcrR family transcriptional regulator</fullName>
    </submittedName>
</protein>
<proteinExistence type="predicted"/>
<evidence type="ECO:0000313" key="8">
    <source>
        <dbReference type="Proteomes" id="UP000662914"/>
    </source>
</evidence>
<dbReference type="Proteomes" id="UP000662914">
    <property type="component" value="Chromosome"/>
</dbReference>
<dbReference type="PANTHER" id="PTHR30055">
    <property type="entry name" value="HTH-TYPE TRANSCRIPTIONAL REGULATOR RUTR"/>
    <property type="match status" value="1"/>
</dbReference>
<reference evidence="7" key="1">
    <citation type="journal article" name="DNA Res.">
        <title>The physiological potential of anammox bacteria as revealed by their core genome structure.</title>
        <authorList>
            <person name="Okubo T."/>
            <person name="Toyoda A."/>
            <person name="Fukuhara K."/>
            <person name="Uchiyama I."/>
            <person name="Harigaya Y."/>
            <person name="Kuroiwa M."/>
            <person name="Suzuki T."/>
            <person name="Murakami Y."/>
            <person name="Suwa Y."/>
            <person name="Takami H."/>
        </authorList>
    </citation>
    <scope>NUCLEOTIDE SEQUENCE</scope>
    <source>
        <strain evidence="7">317325-3</strain>
    </source>
</reference>
<dbReference type="PRINTS" id="PR00455">
    <property type="entry name" value="HTHTETR"/>
</dbReference>
<dbReference type="PANTHER" id="PTHR30055:SF235">
    <property type="entry name" value="TRANSCRIPTIONAL REGULATORY PROTEIN"/>
    <property type="match status" value="1"/>
</dbReference>
<evidence type="ECO:0000256" key="5">
    <source>
        <dbReference type="PROSITE-ProRule" id="PRU00335"/>
    </source>
</evidence>
<dbReference type="PROSITE" id="PS50977">
    <property type="entry name" value="HTH_TETR_2"/>
    <property type="match status" value="1"/>
</dbReference>
<dbReference type="KEGG" id="ddz:DSYM_26150"/>
<evidence type="ECO:0000256" key="2">
    <source>
        <dbReference type="ARBA" id="ARBA00023015"/>
    </source>
</evidence>
<dbReference type="InterPro" id="IPR050109">
    <property type="entry name" value="HTH-type_TetR-like_transc_reg"/>
</dbReference>
<dbReference type="GO" id="GO:0003700">
    <property type="term" value="F:DNA-binding transcription factor activity"/>
    <property type="evidence" value="ECO:0007669"/>
    <property type="project" value="TreeGrafter"/>
</dbReference>
<keyword evidence="3 5" id="KW-0238">DNA-binding</keyword>
<evidence type="ECO:0000313" key="7">
    <source>
        <dbReference type="EMBL" id="BBO21916.1"/>
    </source>
</evidence>
<dbReference type="GO" id="GO:0000976">
    <property type="term" value="F:transcription cis-regulatory region binding"/>
    <property type="evidence" value="ECO:0007669"/>
    <property type="project" value="TreeGrafter"/>
</dbReference>
<feature type="domain" description="HTH tetR-type" evidence="6">
    <location>
        <begin position="10"/>
        <end position="70"/>
    </location>
</feature>
<evidence type="ECO:0000256" key="3">
    <source>
        <dbReference type="ARBA" id="ARBA00023125"/>
    </source>
</evidence>
<keyword evidence="2" id="KW-0805">Transcription regulation</keyword>
<sequence length="230" mass="25547">MRAIDAKQSPDTRERILDAAEALFVEHGFEATSMRLITGRAGVNLAAINYHFGSKEALIQDVFRRRLTWLNEARLSALERFEKEAGGAPLKPHQIVEAFFGVSLRMAADTAHGGHTFMRLLGRTYTEPSAFVRQFLADEYAAVVPRFKQALFRALPDVPPEEILWRFHFMLGAMSYAIAGTDALQLVSGLELDEKDPEALSRRLMPFLLGGLRAPLAGPAAKTRNPRKAA</sequence>
<dbReference type="SUPFAM" id="SSF46689">
    <property type="entry name" value="Homeodomain-like"/>
    <property type="match status" value="1"/>
</dbReference>
<accession>A0A809S0H2</accession>
<dbReference type="Pfam" id="PF17939">
    <property type="entry name" value="TetR_C_30"/>
    <property type="match status" value="1"/>
</dbReference>
<dbReference type="Pfam" id="PF00440">
    <property type="entry name" value="TetR_N"/>
    <property type="match status" value="1"/>
</dbReference>